<comment type="caution">
    <text evidence="2">The sequence shown here is derived from an EMBL/GenBank/DDBJ whole genome shotgun (WGS) entry which is preliminary data.</text>
</comment>
<feature type="domain" description="FERM" evidence="1">
    <location>
        <begin position="1"/>
        <end position="80"/>
    </location>
</feature>
<dbReference type="PANTHER" id="PTHR46900:SF4">
    <property type="entry name" value="FERM AND PDZ DOMAIN CONTAINING 2"/>
    <property type="match status" value="1"/>
</dbReference>
<dbReference type="InterPro" id="IPR019748">
    <property type="entry name" value="FERM_central"/>
</dbReference>
<name>A0AAN8MDI5_9TELE</name>
<gene>
    <name evidence="2" type="ORF">J4Q44_G00009070</name>
</gene>
<protein>
    <recommendedName>
        <fullName evidence="1">FERM domain-containing protein</fullName>
    </recommendedName>
</protein>
<dbReference type="AlphaFoldDB" id="A0AAN8MDI5"/>
<dbReference type="Pfam" id="PF00373">
    <property type="entry name" value="FERM_M"/>
    <property type="match status" value="1"/>
</dbReference>
<accession>A0AAN8MDI5</accession>
<dbReference type="PANTHER" id="PTHR46900">
    <property type="entry name" value="TYROSINE-PROTEIN PHOSPHATASE NON-RECEPTOR TYPE 13"/>
    <property type="match status" value="1"/>
</dbReference>
<evidence type="ECO:0000259" key="1">
    <source>
        <dbReference type="PROSITE" id="PS50057"/>
    </source>
</evidence>
<dbReference type="SUPFAM" id="SSF47031">
    <property type="entry name" value="Second domain of FERM"/>
    <property type="match status" value="1"/>
</dbReference>
<proteinExistence type="predicted"/>
<evidence type="ECO:0000313" key="2">
    <source>
        <dbReference type="EMBL" id="KAK6328929.1"/>
    </source>
</evidence>
<dbReference type="PROSITE" id="PS50057">
    <property type="entry name" value="FERM_3"/>
    <property type="match status" value="1"/>
</dbReference>
<dbReference type="InterPro" id="IPR000299">
    <property type="entry name" value="FERM_domain"/>
</dbReference>
<organism evidence="2 3">
    <name type="scientific">Coregonus suidteri</name>
    <dbReference type="NCBI Taxonomy" id="861788"/>
    <lineage>
        <taxon>Eukaryota</taxon>
        <taxon>Metazoa</taxon>
        <taxon>Chordata</taxon>
        <taxon>Craniata</taxon>
        <taxon>Vertebrata</taxon>
        <taxon>Euteleostomi</taxon>
        <taxon>Actinopterygii</taxon>
        <taxon>Neopterygii</taxon>
        <taxon>Teleostei</taxon>
        <taxon>Protacanthopterygii</taxon>
        <taxon>Salmoniformes</taxon>
        <taxon>Salmonidae</taxon>
        <taxon>Coregoninae</taxon>
        <taxon>Coregonus</taxon>
    </lineage>
</organism>
<sequence length="80" mass="9242">MSLPTLKEELPQFHANNAQMLPKQAKTEYLKIAQQLPEYGMVFHRVGREKKPMMRTLRRTSLSVGRVTPIRSLVHVPRSS</sequence>
<keyword evidence="3" id="KW-1185">Reference proteome</keyword>
<dbReference type="InterPro" id="IPR035963">
    <property type="entry name" value="FERM_2"/>
</dbReference>
<reference evidence="2 3" key="1">
    <citation type="submission" date="2021-04" db="EMBL/GenBank/DDBJ databases">
        <authorList>
            <person name="De Guttry C."/>
            <person name="Zahm M."/>
            <person name="Klopp C."/>
            <person name="Cabau C."/>
            <person name="Louis A."/>
            <person name="Berthelot C."/>
            <person name="Parey E."/>
            <person name="Roest Crollius H."/>
            <person name="Montfort J."/>
            <person name="Robinson-Rechavi M."/>
            <person name="Bucao C."/>
            <person name="Bouchez O."/>
            <person name="Gislard M."/>
            <person name="Lluch J."/>
            <person name="Milhes M."/>
            <person name="Lampietro C."/>
            <person name="Lopez Roques C."/>
            <person name="Donnadieu C."/>
            <person name="Braasch I."/>
            <person name="Desvignes T."/>
            <person name="Postlethwait J."/>
            <person name="Bobe J."/>
            <person name="Wedekind C."/>
            <person name="Guiguen Y."/>
        </authorList>
    </citation>
    <scope>NUCLEOTIDE SEQUENCE [LARGE SCALE GENOMIC DNA]</scope>
    <source>
        <strain evidence="2">Cs_M1</strain>
        <tissue evidence="2">Blood</tissue>
    </source>
</reference>
<evidence type="ECO:0000313" key="3">
    <source>
        <dbReference type="Proteomes" id="UP001356427"/>
    </source>
</evidence>
<dbReference type="EMBL" id="JAGTTL010000001">
    <property type="protein sequence ID" value="KAK6328929.1"/>
    <property type="molecule type" value="Genomic_DNA"/>
</dbReference>
<dbReference type="InterPro" id="IPR052074">
    <property type="entry name" value="NonRcpt_TyrProt_Phosphatase"/>
</dbReference>
<dbReference type="Proteomes" id="UP001356427">
    <property type="component" value="Unassembled WGS sequence"/>
</dbReference>